<dbReference type="Proteomes" id="UP001231189">
    <property type="component" value="Unassembled WGS sequence"/>
</dbReference>
<organism evidence="1 2">
    <name type="scientific">Lolium multiflorum</name>
    <name type="common">Italian ryegrass</name>
    <name type="synonym">Lolium perenne subsp. multiflorum</name>
    <dbReference type="NCBI Taxonomy" id="4521"/>
    <lineage>
        <taxon>Eukaryota</taxon>
        <taxon>Viridiplantae</taxon>
        <taxon>Streptophyta</taxon>
        <taxon>Embryophyta</taxon>
        <taxon>Tracheophyta</taxon>
        <taxon>Spermatophyta</taxon>
        <taxon>Magnoliopsida</taxon>
        <taxon>Liliopsida</taxon>
        <taxon>Poales</taxon>
        <taxon>Poaceae</taxon>
        <taxon>BOP clade</taxon>
        <taxon>Pooideae</taxon>
        <taxon>Poodae</taxon>
        <taxon>Poeae</taxon>
        <taxon>Poeae Chloroplast Group 2 (Poeae type)</taxon>
        <taxon>Loliodinae</taxon>
        <taxon>Loliinae</taxon>
        <taxon>Lolium</taxon>
    </lineage>
</organism>
<sequence>MANVLKRFICKTLAEELSNSTGCSKDPSRADHGETVVGDNDMVLAEERDLAGILPDDVLADVFRRLAPRWLATSRCVRSNWRAAIDAHRYLRADLLPLSFHGIFLHFMDHKFPEFFSRPSSSMGTLAISGKLDFLPNTNTNTSSKVFDQDYYLDWQNYDILHHCNGLLLLNKYVVNPATQRWDPLPPQPPHLKPVVQIDGHLSGENKKAINKQKLTSRDMDQFRRPCAIQDSIRLGIQSDLYWDKPAVLYKYLRRRRLQAATSSQLVRERDMEKVSARATVAGAGEATEQAQETEETTPGTAFLAALYAEALRYIAMTEEDLVEEYWQARKLRKYDRNKEWPKRAARIARVHPPPKEMEAEIAEYMKYLEEEEAQ</sequence>
<keyword evidence="2" id="KW-1185">Reference proteome</keyword>
<dbReference type="AlphaFoldDB" id="A0AAD8QX67"/>
<dbReference type="PANTHER" id="PTHR34591">
    <property type="entry name" value="OS03G0653100 PROTEIN-RELATED"/>
    <property type="match status" value="1"/>
</dbReference>
<dbReference type="InterPro" id="IPR036047">
    <property type="entry name" value="F-box-like_dom_sf"/>
</dbReference>
<comment type="caution">
    <text evidence="1">The sequence shown here is derived from an EMBL/GenBank/DDBJ whole genome shotgun (WGS) entry which is preliminary data.</text>
</comment>
<reference evidence="1" key="1">
    <citation type="submission" date="2023-07" db="EMBL/GenBank/DDBJ databases">
        <title>A chromosome-level genome assembly of Lolium multiflorum.</title>
        <authorList>
            <person name="Chen Y."/>
            <person name="Copetti D."/>
            <person name="Kolliker R."/>
            <person name="Studer B."/>
        </authorList>
    </citation>
    <scope>NUCLEOTIDE SEQUENCE</scope>
    <source>
        <strain evidence="1">02402/16</strain>
        <tissue evidence="1">Leaf</tissue>
    </source>
</reference>
<dbReference type="PANTHER" id="PTHR34591:SF55">
    <property type="entry name" value="F-BOX DOMAIN-CONTAINING PROTEIN"/>
    <property type="match status" value="1"/>
</dbReference>
<dbReference type="EMBL" id="JAUUTY010000007">
    <property type="protein sequence ID" value="KAK1610501.1"/>
    <property type="molecule type" value="Genomic_DNA"/>
</dbReference>
<dbReference type="SUPFAM" id="SSF81383">
    <property type="entry name" value="F-box domain"/>
    <property type="match status" value="1"/>
</dbReference>
<evidence type="ECO:0008006" key="3">
    <source>
        <dbReference type="Google" id="ProtNLM"/>
    </source>
</evidence>
<evidence type="ECO:0000313" key="2">
    <source>
        <dbReference type="Proteomes" id="UP001231189"/>
    </source>
</evidence>
<gene>
    <name evidence="1" type="ORF">QYE76_034174</name>
</gene>
<proteinExistence type="predicted"/>
<name>A0AAD8QX67_LOLMU</name>
<protein>
    <recommendedName>
        <fullName evidence="3">F-box domain-containing protein</fullName>
    </recommendedName>
</protein>
<evidence type="ECO:0000313" key="1">
    <source>
        <dbReference type="EMBL" id="KAK1610501.1"/>
    </source>
</evidence>
<accession>A0AAD8QX67</accession>